<evidence type="ECO:0000313" key="7">
    <source>
        <dbReference type="Proteomes" id="UP000295210"/>
    </source>
</evidence>
<reference evidence="6 7" key="1">
    <citation type="submission" date="2019-03" db="EMBL/GenBank/DDBJ databases">
        <title>Genomic Encyclopedia of Type Strains, Phase IV (KMG-IV): sequencing the most valuable type-strain genomes for metagenomic binning, comparative biology and taxonomic classification.</title>
        <authorList>
            <person name="Goeker M."/>
        </authorList>
    </citation>
    <scope>NUCLEOTIDE SEQUENCE [LARGE SCALE GENOMIC DNA]</scope>
    <source>
        <strain evidence="6 7">DSM 103428</strain>
    </source>
</reference>
<feature type="transmembrane region" description="Helical" evidence="5">
    <location>
        <begin position="60"/>
        <end position="83"/>
    </location>
</feature>
<feature type="transmembrane region" description="Helical" evidence="5">
    <location>
        <begin position="260"/>
        <end position="282"/>
    </location>
</feature>
<evidence type="ECO:0000256" key="5">
    <source>
        <dbReference type="HAMAP-Rule" id="MF_01600"/>
    </source>
</evidence>
<dbReference type="PANTHER" id="PTHR39344">
    <property type="entry name" value="UPF0182 PROTEIN SLL1060"/>
    <property type="match status" value="1"/>
</dbReference>
<dbReference type="Proteomes" id="UP000295210">
    <property type="component" value="Unassembled WGS sequence"/>
</dbReference>
<gene>
    <name evidence="6" type="ORF">C7378_1162</name>
</gene>
<feature type="transmembrane region" description="Helical" evidence="5">
    <location>
        <begin position="215"/>
        <end position="235"/>
    </location>
</feature>
<evidence type="ECO:0000313" key="6">
    <source>
        <dbReference type="EMBL" id="TCK73549.1"/>
    </source>
</evidence>
<dbReference type="HAMAP" id="MF_01600">
    <property type="entry name" value="UPF0182"/>
    <property type="match status" value="1"/>
</dbReference>
<feature type="transmembrane region" description="Helical" evidence="5">
    <location>
        <begin position="289"/>
        <end position="311"/>
    </location>
</feature>
<keyword evidence="3 5" id="KW-1133">Transmembrane helix</keyword>
<dbReference type="RefSeq" id="WP_131993228.1">
    <property type="nucleotide sequence ID" value="NZ_SMGK01000002.1"/>
</dbReference>
<evidence type="ECO:0000256" key="4">
    <source>
        <dbReference type="ARBA" id="ARBA00023136"/>
    </source>
</evidence>
<dbReference type="GO" id="GO:0005576">
    <property type="term" value="C:extracellular region"/>
    <property type="evidence" value="ECO:0007669"/>
    <property type="project" value="TreeGrafter"/>
</dbReference>
<dbReference type="OrthoDB" id="9763654at2"/>
<dbReference type="GO" id="GO:0005886">
    <property type="term" value="C:plasma membrane"/>
    <property type="evidence" value="ECO:0007669"/>
    <property type="project" value="UniProtKB-SubCell"/>
</dbReference>
<accession>A0A4R1LAQ9</accession>
<comment type="subcellular location">
    <subcellularLocation>
        <location evidence="5">Cell membrane</location>
        <topology evidence="5">Multi-pass membrane protein</topology>
    </subcellularLocation>
</comment>
<evidence type="ECO:0000256" key="2">
    <source>
        <dbReference type="ARBA" id="ARBA00022692"/>
    </source>
</evidence>
<dbReference type="EMBL" id="SMGK01000002">
    <property type="protein sequence ID" value="TCK73549.1"/>
    <property type="molecule type" value="Genomic_DNA"/>
</dbReference>
<feature type="transmembrane region" description="Helical" evidence="5">
    <location>
        <begin position="111"/>
        <end position="133"/>
    </location>
</feature>
<dbReference type="InterPro" id="IPR005372">
    <property type="entry name" value="UPF0182"/>
</dbReference>
<keyword evidence="7" id="KW-1185">Reference proteome</keyword>
<dbReference type="Pfam" id="PF03699">
    <property type="entry name" value="UPF0182"/>
    <property type="match status" value="1"/>
</dbReference>
<organism evidence="6 7">
    <name type="scientific">Acidipila rosea</name>
    <dbReference type="NCBI Taxonomy" id="768535"/>
    <lineage>
        <taxon>Bacteria</taxon>
        <taxon>Pseudomonadati</taxon>
        <taxon>Acidobacteriota</taxon>
        <taxon>Terriglobia</taxon>
        <taxon>Terriglobales</taxon>
        <taxon>Acidobacteriaceae</taxon>
        <taxon>Acidipila</taxon>
    </lineage>
</organism>
<keyword evidence="4 5" id="KW-0472">Membrane</keyword>
<keyword evidence="2 5" id="KW-0812">Transmembrane</keyword>
<protein>
    <recommendedName>
        <fullName evidence="5">UPF0182 protein C7378_1162</fullName>
    </recommendedName>
</protein>
<evidence type="ECO:0000256" key="3">
    <source>
        <dbReference type="ARBA" id="ARBA00022989"/>
    </source>
</evidence>
<comment type="caution">
    <text evidence="6">The sequence shown here is derived from an EMBL/GenBank/DDBJ whole genome shotgun (WGS) entry which is preliminary data.</text>
</comment>
<name>A0A4R1LAQ9_9BACT</name>
<proteinExistence type="inferred from homology"/>
<evidence type="ECO:0000256" key="1">
    <source>
        <dbReference type="ARBA" id="ARBA00022475"/>
    </source>
</evidence>
<dbReference type="PANTHER" id="PTHR39344:SF1">
    <property type="entry name" value="UPF0182 PROTEIN SLL1060"/>
    <property type="match status" value="1"/>
</dbReference>
<comment type="similarity">
    <text evidence="5">Belongs to the UPF0182 family.</text>
</comment>
<feature type="transmembrane region" description="Helical" evidence="5">
    <location>
        <begin position="18"/>
        <end position="40"/>
    </location>
</feature>
<dbReference type="AlphaFoldDB" id="A0A4R1LAQ9"/>
<sequence>MHKTQDWPKQSPRLRRALLILIAFFAAILFGSRTVLSYYVDALWFQSLGYLDVFRRSLGIEWLVLAVFSVTTFLILYGWFLALRRIHQADLPRDHAIMIGGQQVTLPVQSVLRFLGIVVSLAVAAMAGTVMMAEWPTLALYLYSPDAGRGVVDPVFNKPLNFYLFTLPAWQLLIGWLLILALIAGGIAILFLFLSGSNRTIAITPGNQRRFPIPLRGLSIALAFFLAVLAARVYISRFEQLFNDHTIFGGITYTDAHVTLVGMLVIALALMAGAAIAVYNAVSFPRLRLMLLALAPAVVCYFVFQLLGWYVGTFIVKPNQLMRERPYIAWNIELTRKAWGLDRIAQREFPAETTVEAADPANNQATLQNIRLWDWKALQDTLRQVQEIRTYYDFPDIDIDRYKLDGTMREVMLAARELNVDKLPDSSRNWINDKLIYTHGYGITMNPVNGFTPEGLPNLILKNMPVQSTVPGITVKRPQIYFGELTNTDVYVKTRQQEFDYPQGQANNLTSYEGSGGIPLGGPLRRILIAADRGDLTKVPFSDDITAQSRLLMRRNVRDRVEAIAPFLTYDFDPYVVVGDNGRLYWMMDAFTTSDTYPYSTHYPLNDAPINYMRNSVKVVIDAYDGTTSFYVFDPQDPIIAAYRRIFPSLFKDAATMPTDLRRHVRYPELLLKQQAAVYGLYHMTDPDVFYNREDLWTIASEVGMGESGEQQTQTLEPNFVLMKLPGETAAEFVEILPFTPANRNNMIGWIAGRSDGANYGTSIVYDFPKTKLVDGPMQIEARIDQNAQLSGQLTLWNQQGSHVRRGTLLVIPCGHALLYAEPIYLQAERSPMPELRLVVLALQDRLAYGPTFESAMSALFSGTASSLNAAPASAEQMPTALTAKPGSPVGSSRAALIAGAAQDLADYQRLTAEGKLGDAGQKLEQLKRKLDELNAHRD</sequence>
<keyword evidence="1 5" id="KW-1003">Cell membrane</keyword>
<feature type="transmembrane region" description="Helical" evidence="5">
    <location>
        <begin position="169"/>
        <end position="194"/>
    </location>
</feature>